<organism evidence="1 2">
    <name type="scientific">Halarchaeum nitratireducens</name>
    <dbReference type="NCBI Taxonomy" id="489913"/>
    <lineage>
        <taxon>Archaea</taxon>
        <taxon>Methanobacteriati</taxon>
        <taxon>Methanobacteriota</taxon>
        <taxon>Stenosarchaea group</taxon>
        <taxon>Halobacteria</taxon>
        <taxon>Halobacteriales</taxon>
        <taxon>Halobacteriaceae</taxon>
    </lineage>
</organism>
<reference evidence="1 2" key="1">
    <citation type="journal article" date="2019" name="Int. J. Syst. Evol. Microbiol.">
        <title>The Global Catalogue of Microorganisms (GCM) 10K type strain sequencing project: providing services to taxonomists for standard genome sequencing and annotation.</title>
        <authorList>
            <consortium name="The Broad Institute Genomics Platform"/>
            <consortium name="The Broad Institute Genome Sequencing Center for Infectious Disease"/>
            <person name="Wu L."/>
            <person name="Ma J."/>
        </authorList>
    </citation>
    <scope>NUCLEOTIDE SEQUENCE [LARGE SCALE GENOMIC DNA]</scope>
    <source>
        <strain evidence="1 2">JCM 16331</strain>
    </source>
</reference>
<evidence type="ECO:0000313" key="1">
    <source>
        <dbReference type="EMBL" id="GGN14219.1"/>
    </source>
</evidence>
<sequence>MSQRIRIVSVLLVAAFLLAIAPGSAAAADDCTTGGVNASDVEAFVDGYNDSTDRLPGMLRDRLADERVAVDVTGVNDTYTW</sequence>
<dbReference type="OrthoDB" id="270863at2157"/>
<name>A0A830GA47_9EURY</name>
<accession>A0A830GA47</accession>
<comment type="caution">
    <text evidence="1">The sequence shown here is derived from an EMBL/GenBank/DDBJ whole genome shotgun (WGS) entry which is preliminary data.</text>
</comment>
<proteinExistence type="predicted"/>
<dbReference type="Proteomes" id="UP000608850">
    <property type="component" value="Unassembled WGS sequence"/>
</dbReference>
<protein>
    <submittedName>
        <fullName evidence="1">Uncharacterized protein</fullName>
    </submittedName>
</protein>
<dbReference type="EMBL" id="BMOQ01000003">
    <property type="protein sequence ID" value="GGN14219.1"/>
    <property type="molecule type" value="Genomic_DNA"/>
</dbReference>
<dbReference type="AlphaFoldDB" id="A0A830GA47"/>
<gene>
    <name evidence="1" type="ORF">GCM10009021_13070</name>
</gene>
<evidence type="ECO:0000313" key="2">
    <source>
        <dbReference type="Proteomes" id="UP000608850"/>
    </source>
</evidence>
<keyword evidence="2" id="KW-1185">Reference proteome</keyword>
<dbReference type="RefSeq" id="WP_188877838.1">
    <property type="nucleotide sequence ID" value="NZ_BMOQ01000003.1"/>
</dbReference>